<dbReference type="Gene3D" id="3.30.559.10">
    <property type="entry name" value="Chloramphenicol acetyltransferase-like domain"/>
    <property type="match status" value="1"/>
</dbReference>
<feature type="domain" description="Condensation" evidence="2">
    <location>
        <begin position="9"/>
        <end position="428"/>
    </location>
</feature>
<dbReference type="Pfam" id="PF00501">
    <property type="entry name" value="AMP-binding"/>
    <property type="match status" value="1"/>
</dbReference>
<dbReference type="SUPFAM" id="SSF56801">
    <property type="entry name" value="Acetyl-CoA synthetase-like"/>
    <property type="match status" value="1"/>
</dbReference>
<keyword evidence="4" id="KW-1185">Reference proteome</keyword>
<dbReference type="InterPro" id="IPR010071">
    <property type="entry name" value="AA_adenyl_dom"/>
</dbReference>
<organism evidence="3 4">
    <name type="scientific">Veronia nyctiphanis</name>
    <dbReference type="NCBI Taxonomy" id="1278244"/>
    <lineage>
        <taxon>Bacteria</taxon>
        <taxon>Pseudomonadati</taxon>
        <taxon>Pseudomonadota</taxon>
        <taxon>Gammaproteobacteria</taxon>
        <taxon>Vibrionales</taxon>
        <taxon>Vibrionaceae</taxon>
        <taxon>Veronia</taxon>
    </lineage>
</organism>
<dbReference type="Gene3D" id="3.30.559.30">
    <property type="entry name" value="Nonribosomal peptide synthetase, condensation domain"/>
    <property type="match status" value="1"/>
</dbReference>
<evidence type="ECO:0000313" key="3">
    <source>
        <dbReference type="EMBL" id="RXJ73560.1"/>
    </source>
</evidence>
<dbReference type="GO" id="GO:0003824">
    <property type="term" value="F:catalytic activity"/>
    <property type="evidence" value="ECO:0007669"/>
    <property type="project" value="InterPro"/>
</dbReference>
<dbReference type="InterPro" id="IPR020845">
    <property type="entry name" value="AMP-binding_CS"/>
</dbReference>
<dbReference type="InterPro" id="IPR001242">
    <property type="entry name" value="Condensation_dom"/>
</dbReference>
<proteinExistence type="predicted"/>
<feature type="domain" description="AMP-dependent synthetase/ligase" evidence="1">
    <location>
        <begin position="467"/>
        <end position="816"/>
    </location>
</feature>
<dbReference type="InterPro" id="IPR045851">
    <property type="entry name" value="AMP-bd_C_sf"/>
</dbReference>
<dbReference type="RefSeq" id="WP_129121938.1">
    <property type="nucleotide sequence ID" value="NZ_PEIB01000008.1"/>
</dbReference>
<dbReference type="GO" id="GO:0043041">
    <property type="term" value="P:amino acid activation for nonribosomal peptide biosynthetic process"/>
    <property type="evidence" value="ECO:0007669"/>
    <property type="project" value="TreeGrafter"/>
</dbReference>
<dbReference type="NCBIfam" id="TIGR01733">
    <property type="entry name" value="AA-adenyl-dom"/>
    <property type="match status" value="1"/>
</dbReference>
<dbReference type="PROSITE" id="PS00455">
    <property type="entry name" value="AMP_BINDING"/>
    <property type="match status" value="1"/>
</dbReference>
<dbReference type="GO" id="GO:0005737">
    <property type="term" value="C:cytoplasm"/>
    <property type="evidence" value="ECO:0007669"/>
    <property type="project" value="TreeGrafter"/>
</dbReference>
<dbReference type="Gene3D" id="3.40.50.980">
    <property type="match status" value="2"/>
</dbReference>
<dbReference type="PANTHER" id="PTHR45527:SF1">
    <property type="entry name" value="FATTY ACID SYNTHASE"/>
    <property type="match status" value="1"/>
</dbReference>
<evidence type="ECO:0000313" key="4">
    <source>
        <dbReference type="Proteomes" id="UP000290287"/>
    </source>
</evidence>
<evidence type="ECO:0000259" key="1">
    <source>
        <dbReference type="Pfam" id="PF00501"/>
    </source>
</evidence>
<accession>A0A4Q0YQX5</accession>
<name>A0A4Q0YQX5_9GAMM</name>
<dbReference type="Proteomes" id="UP000290287">
    <property type="component" value="Unassembled WGS sequence"/>
</dbReference>
<gene>
    <name evidence="3" type="ORF">CS022_08625</name>
</gene>
<dbReference type="AlphaFoldDB" id="A0A4Q0YQX5"/>
<dbReference type="OrthoDB" id="9757559at2"/>
<dbReference type="PANTHER" id="PTHR45527">
    <property type="entry name" value="NONRIBOSOMAL PEPTIDE SYNTHETASE"/>
    <property type="match status" value="1"/>
</dbReference>
<dbReference type="CDD" id="cd05930">
    <property type="entry name" value="A_NRPS"/>
    <property type="match status" value="1"/>
</dbReference>
<dbReference type="InterPro" id="IPR000873">
    <property type="entry name" value="AMP-dep_synth/lig_dom"/>
</dbReference>
<comment type="caution">
    <text evidence="3">The sequence shown here is derived from an EMBL/GenBank/DDBJ whole genome shotgun (WGS) entry which is preliminary data.</text>
</comment>
<dbReference type="Pfam" id="PF00668">
    <property type="entry name" value="Condensation"/>
    <property type="match status" value="1"/>
</dbReference>
<dbReference type="GO" id="GO:0044550">
    <property type="term" value="P:secondary metabolite biosynthetic process"/>
    <property type="evidence" value="ECO:0007669"/>
    <property type="project" value="TreeGrafter"/>
</dbReference>
<dbReference type="Gene3D" id="3.30.300.30">
    <property type="match status" value="1"/>
</dbReference>
<dbReference type="SUPFAM" id="SSF52777">
    <property type="entry name" value="CoA-dependent acyltransferases"/>
    <property type="match status" value="2"/>
</dbReference>
<dbReference type="InterPro" id="IPR023213">
    <property type="entry name" value="CAT-like_dom_sf"/>
</dbReference>
<sequence>MTQSTDSHETLPLTQAQFGIWLGQSINADSTRYNAAEYLEFSGKFDAVAFMAAATDVTQAASALNMAFDRDGDSPSHQRIDHELAASNSIRFVDLSAEHHPRDAAIRWMNTDRNLPLDIFIGRNYRHALIKLSDTRHFWYLCIHHVASDGYSFALLADKVLSQYQSNANTPTPADIEQYARLSDEDAAYRSSKYFVKDKDYWHSLLASAPKSVSFSYQPPSDISEKTLTAKTTITGEQLDILSQAAMTYQSSWGDLLITLVAAELHHQTGIKGTVLGMPFAGRMGSVSADLPCMHMNIVPIVADFESVESLGDLHQQLSLQIRKGRRHFRYRYEDLKHELARNTTDNKLFGPVVNILPFERRFDLTDCDVTPHTLSAGPVEDIAFTFVKQPDGGLVFSIEANSECYTDSVLSELKQRLSIAIKNIDAVLEKPLTVNTDKLSIQSSMALPEAQASTSLLQRIYQHTLSTPDALALSDAGGEAISYKALTERVNVVANAIKGFNLSPNQTVLLAIPRSQEAVITMVAVLLAGHRFVCVDPDAPLSRNSLIIEDAKPALCLYSPAINDELTQALSACPSTSVDEIDISSEESLPNLWLQADLNSMSLAYLIYTSGSTGTPKGVMISVEALNTFTLAAAADYGITASDTMLQFAPLHFDACIEEIFVSLSVGAHIVVRNDEMLESMSAFVACCQQWGISVLDLPTAFWHELALAIEEQSLTLPDSLNTVIIGGEAVKAPRVEAWRQAVSSDIKLLNTYGPSEATVVATFADLAQSRSSTTIGKPLSGRHIAVVDADLRPVPTGEEGELLLMGDGLSDGYLGLDTKTAESFVVFDFVHHPLSGQRAYRTGDRVKLNPCGNIEFLGRIDEQIKISGYRIEPGEIEHVLMTLETVDDAAITVNPHPQSGMPIMLRTWWYQISARTMISMLVTSARCSLIYSQHPCCHL</sequence>
<protein>
    <submittedName>
        <fullName evidence="3">Uncharacterized protein</fullName>
    </submittedName>
</protein>
<evidence type="ECO:0000259" key="2">
    <source>
        <dbReference type="Pfam" id="PF00668"/>
    </source>
</evidence>
<reference evidence="3 4" key="1">
    <citation type="submission" date="2017-10" db="EMBL/GenBank/DDBJ databases">
        <title>Nyctiphanis sp. nov., isolated from the stomach of the euphausiid Nyctiphanes simplex (Hansen, 1911) in the Gulf of California.</title>
        <authorList>
            <person name="Gomez-Gil B."/>
            <person name="Aguilar-Mendez M."/>
            <person name="Lopez-Cortes A."/>
            <person name="Gomez-Gutierrez J."/>
            <person name="Roque A."/>
            <person name="Lang E."/>
            <person name="Gonzalez-Castillo A."/>
        </authorList>
    </citation>
    <scope>NUCLEOTIDE SEQUENCE [LARGE SCALE GENOMIC DNA]</scope>
    <source>
        <strain evidence="3 4">CAIM 600</strain>
    </source>
</reference>
<dbReference type="EMBL" id="PEIB01000008">
    <property type="protein sequence ID" value="RXJ73560.1"/>
    <property type="molecule type" value="Genomic_DNA"/>
</dbReference>
<dbReference type="Gene3D" id="2.30.38.10">
    <property type="entry name" value="Luciferase, Domain 3"/>
    <property type="match status" value="1"/>
</dbReference>
<dbReference type="GO" id="GO:0031177">
    <property type="term" value="F:phosphopantetheine binding"/>
    <property type="evidence" value="ECO:0007669"/>
    <property type="project" value="TreeGrafter"/>
</dbReference>